<evidence type="ECO:0000256" key="1">
    <source>
        <dbReference type="ARBA" id="ARBA00005854"/>
    </source>
</evidence>
<organism evidence="7 8">
    <name type="scientific">Chitinimonas arctica</name>
    <dbReference type="NCBI Taxonomy" id="2594795"/>
    <lineage>
        <taxon>Bacteria</taxon>
        <taxon>Pseudomonadati</taxon>
        <taxon>Pseudomonadota</taxon>
        <taxon>Betaproteobacteria</taxon>
        <taxon>Neisseriales</taxon>
        <taxon>Chitinibacteraceae</taxon>
        <taxon>Chitinimonas</taxon>
    </lineage>
</organism>
<dbReference type="CDD" id="cd12162">
    <property type="entry name" value="2-Hacid_dh_4"/>
    <property type="match status" value="1"/>
</dbReference>
<evidence type="ECO:0000256" key="2">
    <source>
        <dbReference type="ARBA" id="ARBA00023002"/>
    </source>
</evidence>
<evidence type="ECO:0000259" key="6">
    <source>
        <dbReference type="Pfam" id="PF02826"/>
    </source>
</evidence>
<dbReference type="SUPFAM" id="SSF51735">
    <property type="entry name" value="NAD(P)-binding Rossmann-fold domains"/>
    <property type="match status" value="1"/>
</dbReference>
<dbReference type="InterPro" id="IPR006139">
    <property type="entry name" value="D-isomer_2_OHA_DH_cat_dom"/>
</dbReference>
<keyword evidence="2 4" id="KW-0560">Oxidoreductase</keyword>
<dbReference type="Pfam" id="PF02826">
    <property type="entry name" value="2-Hacid_dh_C"/>
    <property type="match status" value="1"/>
</dbReference>
<evidence type="ECO:0000313" key="7">
    <source>
        <dbReference type="EMBL" id="QDQ28573.1"/>
    </source>
</evidence>
<dbReference type="InterPro" id="IPR036291">
    <property type="entry name" value="NAD(P)-bd_dom_sf"/>
</dbReference>
<dbReference type="AlphaFoldDB" id="A0A516SKC1"/>
<feature type="domain" description="D-isomer specific 2-hydroxyacid dehydrogenase NAD-binding" evidence="6">
    <location>
        <begin position="105"/>
        <end position="284"/>
    </location>
</feature>
<dbReference type="KEGG" id="cari:FNU76_20685"/>
<evidence type="ECO:0000313" key="8">
    <source>
        <dbReference type="Proteomes" id="UP000317550"/>
    </source>
</evidence>
<dbReference type="InterPro" id="IPR006140">
    <property type="entry name" value="D-isomer_DH_NAD-bd"/>
</dbReference>
<evidence type="ECO:0000256" key="3">
    <source>
        <dbReference type="ARBA" id="ARBA00023027"/>
    </source>
</evidence>
<sequence length="314" mass="33486">MLNIVFLDRASLPVPLPPLAPAHRWTEYPSTDPAQLLERCADADIVISNKVMLDAATLKALPRLKLIAVAATGVNNVDLAAAASQGIAVCNIRAYAEISVPEHALMLMLTLLRSLPAYQRDLAAGAWQRSPYFCHFGAPVRDLHGRTLLIVGGGALGQRTATLARAFGMQIQFAEHKGHSDCRAGYVPFADGLAKADVISLHCPLNEQTRNLIGPAELAAMKSDAVLINTARGGLVDEAALLTALQEGRLGGAGMDVLHEEPPRRGNPLLTAELPNLLITPHIGWASFEAMSSLAAQLIGNIEAWMAGEPRNLL</sequence>
<dbReference type="InterPro" id="IPR029753">
    <property type="entry name" value="D-isomer_DH_CS"/>
</dbReference>
<feature type="domain" description="D-isomer specific 2-hydroxyacid dehydrogenase catalytic" evidence="5">
    <location>
        <begin position="30"/>
        <end position="310"/>
    </location>
</feature>
<dbReference type="SUPFAM" id="SSF52283">
    <property type="entry name" value="Formate/glycerate dehydrogenase catalytic domain-like"/>
    <property type="match status" value="1"/>
</dbReference>
<dbReference type="PANTHER" id="PTHR43761:SF1">
    <property type="entry name" value="D-ISOMER SPECIFIC 2-HYDROXYACID DEHYDROGENASE CATALYTIC DOMAIN-CONTAINING PROTEIN-RELATED"/>
    <property type="match status" value="1"/>
</dbReference>
<comment type="similarity">
    <text evidence="1 4">Belongs to the D-isomer specific 2-hydroxyacid dehydrogenase family.</text>
</comment>
<dbReference type="Gene3D" id="3.40.50.720">
    <property type="entry name" value="NAD(P)-binding Rossmann-like Domain"/>
    <property type="match status" value="2"/>
</dbReference>
<dbReference type="Pfam" id="PF00389">
    <property type="entry name" value="2-Hacid_dh"/>
    <property type="match status" value="1"/>
</dbReference>
<protein>
    <submittedName>
        <fullName evidence="7">D-2-hydroxyacid dehydrogenase</fullName>
    </submittedName>
</protein>
<dbReference type="InterPro" id="IPR050418">
    <property type="entry name" value="D-iso_2-hydroxyacid_DH_PdxB"/>
</dbReference>
<reference evidence="8" key="1">
    <citation type="submission" date="2019-07" db="EMBL/GenBank/DDBJ databases">
        <title>Chitinimonas sp. nov., isolated from Ny-Alesund, arctica soil.</title>
        <authorList>
            <person name="Xu Q."/>
            <person name="Peng F."/>
        </authorList>
    </citation>
    <scope>NUCLEOTIDE SEQUENCE [LARGE SCALE GENOMIC DNA]</scope>
    <source>
        <strain evidence="8">R3-44</strain>
    </source>
</reference>
<gene>
    <name evidence="7" type="ORF">FNU76_20685</name>
</gene>
<keyword evidence="3" id="KW-0520">NAD</keyword>
<accession>A0A516SKC1</accession>
<dbReference type="GO" id="GO:0051287">
    <property type="term" value="F:NAD binding"/>
    <property type="evidence" value="ECO:0007669"/>
    <property type="project" value="InterPro"/>
</dbReference>
<evidence type="ECO:0000259" key="5">
    <source>
        <dbReference type="Pfam" id="PF00389"/>
    </source>
</evidence>
<dbReference type="OrthoDB" id="117809at2"/>
<dbReference type="PANTHER" id="PTHR43761">
    <property type="entry name" value="D-ISOMER SPECIFIC 2-HYDROXYACID DEHYDROGENASE FAMILY PROTEIN (AFU_ORTHOLOGUE AFUA_1G13630)"/>
    <property type="match status" value="1"/>
</dbReference>
<proteinExistence type="inferred from homology"/>
<dbReference type="EMBL" id="CP041730">
    <property type="protein sequence ID" value="QDQ28573.1"/>
    <property type="molecule type" value="Genomic_DNA"/>
</dbReference>
<dbReference type="Proteomes" id="UP000317550">
    <property type="component" value="Chromosome"/>
</dbReference>
<name>A0A516SKC1_9NEIS</name>
<dbReference type="RefSeq" id="WP_144279956.1">
    <property type="nucleotide sequence ID" value="NZ_CP041730.1"/>
</dbReference>
<dbReference type="PROSITE" id="PS00671">
    <property type="entry name" value="D_2_HYDROXYACID_DH_3"/>
    <property type="match status" value="1"/>
</dbReference>
<keyword evidence="8" id="KW-1185">Reference proteome</keyword>
<evidence type="ECO:0000256" key="4">
    <source>
        <dbReference type="RuleBase" id="RU003719"/>
    </source>
</evidence>
<dbReference type="GO" id="GO:0016616">
    <property type="term" value="F:oxidoreductase activity, acting on the CH-OH group of donors, NAD or NADP as acceptor"/>
    <property type="evidence" value="ECO:0007669"/>
    <property type="project" value="InterPro"/>
</dbReference>